<dbReference type="PANTHER" id="PTHR34203:SF15">
    <property type="entry name" value="SLL1173 PROTEIN"/>
    <property type="match status" value="1"/>
</dbReference>
<dbReference type="InterPro" id="IPR029063">
    <property type="entry name" value="SAM-dependent_MTases_sf"/>
</dbReference>
<accession>A0A948X108</accession>
<reference evidence="2" key="1">
    <citation type="journal article" date="2021" name="PeerJ">
        <title>Extensive microbial diversity within the chicken gut microbiome revealed by metagenomics and culture.</title>
        <authorList>
            <person name="Gilroy R."/>
            <person name="Ravi A."/>
            <person name="Getino M."/>
            <person name="Pursley I."/>
            <person name="Horton D.L."/>
            <person name="Alikhan N.F."/>
            <person name="Baker D."/>
            <person name="Gharbi K."/>
            <person name="Hall N."/>
            <person name="Watson M."/>
            <person name="Adriaenssens E.M."/>
            <person name="Foster-Nyarko E."/>
            <person name="Jarju S."/>
            <person name="Secka A."/>
            <person name="Antonio M."/>
            <person name="Oren A."/>
            <person name="Chaudhuri R.R."/>
            <person name="La Ragione R."/>
            <person name="Hildebrand F."/>
            <person name="Pallen M.J."/>
        </authorList>
    </citation>
    <scope>NUCLEOTIDE SEQUENCE</scope>
    <source>
        <strain evidence="2">378</strain>
    </source>
</reference>
<proteinExistence type="predicted"/>
<organism evidence="2 3">
    <name type="scientific">Candidatus Anaerobiospirillum pullicola</name>
    <dbReference type="NCBI Taxonomy" id="2838451"/>
    <lineage>
        <taxon>Bacteria</taxon>
        <taxon>Pseudomonadati</taxon>
        <taxon>Pseudomonadota</taxon>
        <taxon>Gammaproteobacteria</taxon>
        <taxon>Aeromonadales</taxon>
        <taxon>Succinivibrionaceae</taxon>
        <taxon>Anaerobiospirillum</taxon>
    </lineage>
</organism>
<evidence type="ECO:0000313" key="3">
    <source>
        <dbReference type="Proteomes" id="UP000733611"/>
    </source>
</evidence>
<dbReference type="GO" id="GO:0008168">
    <property type="term" value="F:methyltransferase activity"/>
    <property type="evidence" value="ECO:0007669"/>
    <property type="project" value="UniProtKB-KW"/>
</dbReference>
<dbReference type="InterPro" id="IPR052514">
    <property type="entry name" value="SAM-dependent_MTase"/>
</dbReference>
<evidence type="ECO:0000259" key="1">
    <source>
        <dbReference type="Pfam" id="PF05050"/>
    </source>
</evidence>
<dbReference type="InterPro" id="IPR006342">
    <property type="entry name" value="FkbM_mtfrase"/>
</dbReference>
<dbReference type="GO" id="GO:0032259">
    <property type="term" value="P:methylation"/>
    <property type="evidence" value="ECO:0007669"/>
    <property type="project" value="UniProtKB-KW"/>
</dbReference>
<name>A0A948X108_9GAMM</name>
<sequence length="329" mass="37157">MAHIRTAQGTVGLTAAQYGQFMVAQYAPLPTFRFAQYFSDYRREHVLSELTAALKRDMDDISCAYIDHQEKLYDLLPLMPHVVLKKDHLYTDEDLKLKAHLQQLIASQQYPFLTQWFAEMATAFSNRYGLYDTPTELLQAANGKAMLDVGGYIGDTITVFRSILPTAELYSFEPDRQNFQALQDNIARMEGSERIHAYNCGVGATTGKLKLHHSSFGTSAGTMLNVPLSTDDEEVDIITLDDFVAEHKLQVGLIKVDVEGFEPEVIQGTLETIKSQKPILVIAVYHSAKEYYELKPFLESLNLGYSFRLRRSCFCNPLCELVLVALPNH</sequence>
<dbReference type="SUPFAM" id="SSF53335">
    <property type="entry name" value="S-adenosyl-L-methionine-dependent methyltransferases"/>
    <property type="match status" value="1"/>
</dbReference>
<protein>
    <submittedName>
        <fullName evidence="2">FkbM family methyltransferase</fullName>
    </submittedName>
</protein>
<feature type="domain" description="Methyltransferase FkbM" evidence="1">
    <location>
        <begin position="148"/>
        <end position="306"/>
    </location>
</feature>
<keyword evidence="2" id="KW-0808">Transferase</keyword>
<comment type="caution">
    <text evidence="2">The sequence shown here is derived from an EMBL/GenBank/DDBJ whole genome shotgun (WGS) entry which is preliminary data.</text>
</comment>
<dbReference type="AlphaFoldDB" id="A0A948X108"/>
<dbReference type="Pfam" id="PF05050">
    <property type="entry name" value="Methyltransf_21"/>
    <property type="match status" value="1"/>
</dbReference>
<dbReference type="EMBL" id="JAHLFE010000065">
    <property type="protein sequence ID" value="MBU3843926.1"/>
    <property type="molecule type" value="Genomic_DNA"/>
</dbReference>
<evidence type="ECO:0000313" key="2">
    <source>
        <dbReference type="EMBL" id="MBU3843926.1"/>
    </source>
</evidence>
<dbReference type="NCBIfam" id="TIGR01444">
    <property type="entry name" value="fkbM_fam"/>
    <property type="match status" value="1"/>
</dbReference>
<dbReference type="Gene3D" id="3.40.50.150">
    <property type="entry name" value="Vaccinia Virus protein VP39"/>
    <property type="match status" value="1"/>
</dbReference>
<reference evidence="2" key="2">
    <citation type="submission" date="2021-04" db="EMBL/GenBank/DDBJ databases">
        <authorList>
            <person name="Gilroy R."/>
        </authorList>
    </citation>
    <scope>NUCLEOTIDE SEQUENCE</scope>
    <source>
        <strain evidence="2">378</strain>
    </source>
</reference>
<dbReference type="PANTHER" id="PTHR34203">
    <property type="entry name" value="METHYLTRANSFERASE, FKBM FAMILY PROTEIN"/>
    <property type="match status" value="1"/>
</dbReference>
<keyword evidence="2" id="KW-0489">Methyltransferase</keyword>
<dbReference type="Proteomes" id="UP000733611">
    <property type="component" value="Unassembled WGS sequence"/>
</dbReference>
<gene>
    <name evidence="2" type="ORF">H9847_03515</name>
</gene>